<feature type="compositionally biased region" description="Polar residues" evidence="2">
    <location>
        <begin position="277"/>
        <end position="286"/>
    </location>
</feature>
<feature type="compositionally biased region" description="Basic and acidic residues" evidence="2">
    <location>
        <begin position="292"/>
        <end position="302"/>
    </location>
</feature>
<keyword evidence="1" id="KW-0479">Metal-binding</keyword>
<dbReference type="SUPFAM" id="SSF57716">
    <property type="entry name" value="Glucocorticoid receptor-like (DNA-binding domain)"/>
    <property type="match status" value="1"/>
</dbReference>
<feature type="binding site" evidence="1">
    <location>
        <position position="60"/>
    </location>
    <ligand>
        <name>Zn(2+)</name>
        <dbReference type="ChEBI" id="CHEBI:29105"/>
    </ligand>
</feature>
<evidence type="ECO:0000256" key="2">
    <source>
        <dbReference type="SAM" id="MobiDB-lite"/>
    </source>
</evidence>
<accession>A0AAD7Y6J0</accession>
<feature type="compositionally biased region" description="Acidic residues" evidence="2">
    <location>
        <begin position="125"/>
        <end position="146"/>
    </location>
</feature>
<dbReference type="GO" id="GO:0005634">
    <property type="term" value="C:nucleus"/>
    <property type="evidence" value="ECO:0007669"/>
    <property type="project" value="InterPro"/>
</dbReference>
<gene>
    <name evidence="4" type="ORF">PYW07_011603</name>
</gene>
<evidence type="ECO:0000256" key="1">
    <source>
        <dbReference type="PROSITE-ProRule" id="PRU01263"/>
    </source>
</evidence>
<dbReference type="PROSITE" id="PS51915">
    <property type="entry name" value="ZAD"/>
    <property type="match status" value="1"/>
</dbReference>
<evidence type="ECO:0000313" key="4">
    <source>
        <dbReference type="EMBL" id="KAJ8704415.1"/>
    </source>
</evidence>
<protein>
    <recommendedName>
        <fullName evidence="3">ZAD domain-containing protein</fullName>
    </recommendedName>
</protein>
<dbReference type="AlphaFoldDB" id="A0AAD7Y6J0"/>
<dbReference type="Proteomes" id="UP001231518">
    <property type="component" value="Chromosome 29"/>
</dbReference>
<feature type="region of interest" description="Disordered" evidence="2">
    <location>
        <begin position="122"/>
        <end position="150"/>
    </location>
</feature>
<keyword evidence="1" id="KW-0863">Zinc-finger</keyword>
<feature type="binding site" evidence="1">
    <location>
        <position position="9"/>
    </location>
    <ligand>
        <name>Zn(2+)</name>
        <dbReference type="ChEBI" id="CHEBI:29105"/>
    </ligand>
</feature>
<name>A0AAD7Y6J0_MYTSE</name>
<reference evidence="4" key="1">
    <citation type="submission" date="2023-03" db="EMBL/GenBank/DDBJ databases">
        <title>Chromosome-level genomes of two armyworms, Mythimna separata and Mythimna loreyi, provide insights into the biosynthesis and reception of sex pheromones.</title>
        <authorList>
            <person name="Zhao H."/>
        </authorList>
    </citation>
    <scope>NUCLEOTIDE SEQUENCE</scope>
    <source>
        <strain evidence="4">BeijingLab</strain>
        <tissue evidence="4">Pupa</tissue>
    </source>
</reference>
<dbReference type="Pfam" id="PF07776">
    <property type="entry name" value="zf-AD"/>
    <property type="match status" value="1"/>
</dbReference>
<dbReference type="SMART" id="SM00868">
    <property type="entry name" value="zf-AD"/>
    <property type="match status" value="1"/>
</dbReference>
<sequence length="302" mass="34812">MNYTKNVYCRLCAELKPHSELTNLQTDEETCQKVVNKLSRFNIMMDFQENALPKTVCILCVNSLERAFSFVTAVEQAQLFLNDYILVQERTEKSDTYGEFDFYVPTDVGKDILNIKVESRRDPVDVSDNDPNFGDECDEQNDDSVDGEASGIETKDLTKSYVFVEDKPNIKDENDESNVNYLKDNSLNFSNDCLEYQYTNVIENDLKVQVSSTKPSELEEKVVTDIKHNPNSEEDRNKLNHRTDNANKHISHKLAFNLVPEENKSGISTMDDWNHKMIQQKSQRVSNKSKKDRMSSKESDEN</sequence>
<dbReference type="InterPro" id="IPR012934">
    <property type="entry name" value="Znf_AD"/>
</dbReference>
<feature type="region of interest" description="Disordered" evidence="2">
    <location>
        <begin position="267"/>
        <end position="302"/>
    </location>
</feature>
<evidence type="ECO:0000259" key="3">
    <source>
        <dbReference type="PROSITE" id="PS51915"/>
    </source>
</evidence>
<comment type="caution">
    <text evidence="4">The sequence shown here is derived from an EMBL/GenBank/DDBJ whole genome shotgun (WGS) entry which is preliminary data.</text>
</comment>
<feature type="binding site" evidence="1">
    <location>
        <position position="57"/>
    </location>
    <ligand>
        <name>Zn(2+)</name>
        <dbReference type="ChEBI" id="CHEBI:29105"/>
    </ligand>
</feature>
<dbReference type="EMBL" id="JARGEI010000031">
    <property type="protein sequence ID" value="KAJ8704415.1"/>
    <property type="molecule type" value="Genomic_DNA"/>
</dbReference>
<feature type="binding site" evidence="1">
    <location>
        <position position="12"/>
    </location>
    <ligand>
        <name>Zn(2+)</name>
        <dbReference type="ChEBI" id="CHEBI:29105"/>
    </ligand>
</feature>
<keyword evidence="1" id="KW-0862">Zinc</keyword>
<keyword evidence="5" id="KW-1185">Reference proteome</keyword>
<feature type="domain" description="ZAD" evidence="3">
    <location>
        <begin position="7"/>
        <end position="84"/>
    </location>
</feature>
<evidence type="ECO:0000313" key="5">
    <source>
        <dbReference type="Proteomes" id="UP001231518"/>
    </source>
</evidence>
<dbReference type="GO" id="GO:0008270">
    <property type="term" value="F:zinc ion binding"/>
    <property type="evidence" value="ECO:0007669"/>
    <property type="project" value="UniProtKB-UniRule"/>
</dbReference>
<dbReference type="Gene3D" id="3.40.1800.20">
    <property type="match status" value="1"/>
</dbReference>
<organism evidence="4 5">
    <name type="scientific">Mythimna separata</name>
    <name type="common">Oriental armyworm</name>
    <name type="synonym">Pseudaletia separata</name>
    <dbReference type="NCBI Taxonomy" id="271217"/>
    <lineage>
        <taxon>Eukaryota</taxon>
        <taxon>Metazoa</taxon>
        <taxon>Ecdysozoa</taxon>
        <taxon>Arthropoda</taxon>
        <taxon>Hexapoda</taxon>
        <taxon>Insecta</taxon>
        <taxon>Pterygota</taxon>
        <taxon>Neoptera</taxon>
        <taxon>Endopterygota</taxon>
        <taxon>Lepidoptera</taxon>
        <taxon>Glossata</taxon>
        <taxon>Ditrysia</taxon>
        <taxon>Noctuoidea</taxon>
        <taxon>Noctuidae</taxon>
        <taxon>Noctuinae</taxon>
        <taxon>Hadenini</taxon>
        <taxon>Mythimna</taxon>
    </lineage>
</organism>
<proteinExistence type="predicted"/>